<organism evidence="1 2">
    <name type="scientific">Cohnella suwonensis</name>
    <dbReference type="NCBI Taxonomy" id="696072"/>
    <lineage>
        <taxon>Bacteria</taxon>
        <taxon>Bacillati</taxon>
        <taxon>Bacillota</taxon>
        <taxon>Bacilli</taxon>
        <taxon>Bacillales</taxon>
        <taxon>Paenibacillaceae</taxon>
        <taxon>Cohnella</taxon>
    </lineage>
</organism>
<dbReference type="Proteomes" id="UP001596105">
    <property type="component" value="Unassembled WGS sequence"/>
</dbReference>
<comment type="caution">
    <text evidence="1">The sequence shown here is derived from an EMBL/GenBank/DDBJ whole genome shotgun (WGS) entry which is preliminary data.</text>
</comment>
<accession>A0ABW0LYH3</accession>
<name>A0ABW0LYH3_9BACL</name>
<reference evidence="2" key="1">
    <citation type="journal article" date="2019" name="Int. J. Syst. Evol. Microbiol.">
        <title>The Global Catalogue of Microorganisms (GCM) 10K type strain sequencing project: providing services to taxonomists for standard genome sequencing and annotation.</title>
        <authorList>
            <consortium name="The Broad Institute Genomics Platform"/>
            <consortium name="The Broad Institute Genome Sequencing Center for Infectious Disease"/>
            <person name="Wu L."/>
            <person name="Ma J."/>
        </authorList>
    </citation>
    <scope>NUCLEOTIDE SEQUENCE [LARGE SCALE GENOMIC DNA]</scope>
    <source>
        <strain evidence="2">CCUG 57113</strain>
    </source>
</reference>
<evidence type="ECO:0000313" key="1">
    <source>
        <dbReference type="EMBL" id="MFC5470893.1"/>
    </source>
</evidence>
<dbReference type="EMBL" id="JBHSMH010000078">
    <property type="protein sequence ID" value="MFC5470893.1"/>
    <property type="molecule type" value="Genomic_DNA"/>
</dbReference>
<protein>
    <submittedName>
        <fullName evidence="1">Uncharacterized protein</fullName>
    </submittedName>
</protein>
<proteinExistence type="predicted"/>
<sequence>KLSGTSANTMFTLRAIRPSVRQELDVGSKKYLTTAGKRNQPDTSAPTKRIAPGDFVALSRWDVVNTLTLDEILSREGQEQCLW</sequence>
<evidence type="ECO:0000313" key="2">
    <source>
        <dbReference type="Proteomes" id="UP001596105"/>
    </source>
</evidence>
<gene>
    <name evidence="1" type="ORF">ACFPPD_19580</name>
</gene>
<keyword evidence="2" id="KW-1185">Reference proteome</keyword>
<feature type="non-terminal residue" evidence="1">
    <location>
        <position position="1"/>
    </location>
</feature>
<dbReference type="RefSeq" id="WP_378082978.1">
    <property type="nucleotide sequence ID" value="NZ_JBHSMH010000078.1"/>
</dbReference>